<feature type="repeat" description="WD" evidence="3">
    <location>
        <begin position="78"/>
        <end position="112"/>
    </location>
</feature>
<dbReference type="SMART" id="SM00320">
    <property type="entry name" value="WD40"/>
    <property type="match status" value="9"/>
</dbReference>
<feature type="repeat" description="WD" evidence="3">
    <location>
        <begin position="636"/>
        <end position="676"/>
    </location>
</feature>
<dbReference type="PANTHER" id="PTHR19848:SF8">
    <property type="entry name" value="F-BOX AND WD REPEAT DOMAIN CONTAINING 7"/>
    <property type="match status" value="1"/>
</dbReference>
<dbReference type="PRINTS" id="PR00320">
    <property type="entry name" value="GPROTEINBRPT"/>
</dbReference>
<keyword evidence="6" id="KW-1185">Reference proteome</keyword>
<reference evidence="5" key="1">
    <citation type="submission" date="2023-07" db="EMBL/GenBank/DDBJ databases">
        <authorList>
            <consortium name="AG Swart"/>
            <person name="Singh M."/>
            <person name="Singh A."/>
            <person name="Seah K."/>
            <person name="Emmerich C."/>
        </authorList>
    </citation>
    <scope>NUCLEOTIDE SEQUENCE</scope>
    <source>
        <strain evidence="5">DP1</strain>
    </source>
</reference>
<keyword evidence="1 3" id="KW-0853">WD repeat</keyword>
<organism evidence="5 6">
    <name type="scientific">Euplotes crassus</name>
    <dbReference type="NCBI Taxonomy" id="5936"/>
    <lineage>
        <taxon>Eukaryota</taxon>
        <taxon>Sar</taxon>
        <taxon>Alveolata</taxon>
        <taxon>Ciliophora</taxon>
        <taxon>Intramacronucleata</taxon>
        <taxon>Spirotrichea</taxon>
        <taxon>Hypotrichia</taxon>
        <taxon>Euplotida</taxon>
        <taxon>Euplotidae</taxon>
        <taxon>Moneuplotes</taxon>
    </lineage>
</organism>
<dbReference type="InterPro" id="IPR001680">
    <property type="entry name" value="WD40_rpt"/>
</dbReference>
<feature type="region of interest" description="Disordered" evidence="4">
    <location>
        <begin position="756"/>
        <end position="801"/>
    </location>
</feature>
<comment type="caution">
    <text evidence="5">The sequence shown here is derived from an EMBL/GenBank/DDBJ whole genome shotgun (WGS) entry which is preliminary data.</text>
</comment>
<feature type="repeat" description="WD" evidence="3">
    <location>
        <begin position="414"/>
        <end position="455"/>
    </location>
</feature>
<feature type="repeat" description="WD" evidence="3">
    <location>
        <begin position="479"/>
        <end position="505"/>
    </location>
</feature>
<dbReference type="InterPro" id="IPR020472">
    <property type="entry name" value="WD40_PAC1"/>
</dbReference>
<evidence type="ECO:0000256" key="4">
    <source>
        <dbReference type="SAM" id="MobiDB-lite"/>
    </source>
</evidence>
<dbReference type="Pfam" id="PF00400">
    <property type="entry name" value="WD40"/>
    <property type="match status" value="7"/>
</dbReference>
<feature type="compositionally biased region" description="Basic and acidic residues" evidence="4">
    <location>
        <begin position="770"/>
        <end position="789"/>
    </location>
</feature>
<dbReference type="Proteomes" id="UP001295684">
    <property type="component" value="Unassembled WGS sequence"/>
</dbReference>
<dbReference type="PANTHER" id="PTHR19848">
    <property type="entry name" value="WD40 REPEAT PROTEIN"/>
    <property type="match status" value="1"/>
</dbReference>
<sequence length="801" mass="91368">MDFLLQKQFFHPDVVSKKKVSRSVDSHFLSAYFYDEKEQLIFIALTNGSLGYWKKKNVEQKQIIDKGKDPELITLESKKRHKGEVSCLLYCKISGLDVLISGSADRTIKLWEPKNLKSDPCFQTVIGCGGTVMAMRYIEKTEILISSSTDKTLRIWRLDKARELLMYPWFVPLQIIKDFTSINPTSIDNNVWVTCLDIQEGEKFKLFSGDSEGSMLTFKVADGQEYSSIFELETKKSSIHRIGIIQVLLVPQENFVFTISFDQYLKAFDTQFSNEFFSLKNPNKVIYTSIYWDDQVLYISDELGYVGVLNVYMDKPFIWKRLVTEPIKKIEIVSDPRHLILLTDYEIRAYKIRKGEKSHDMSGHKDSILKIITLEPEGLGMSNVEDHPKILTCSLDNTIKFWDAKDMSITMSLDSPEKSEISCMTYLMNCGLVATGHEDGQIRLWNLVSNSCLPILESSSKNSYIGDTVSCCQGIIYQEAEFLVCGSYDGNVSIWEISKKSSSQTSMSVSIFPQLRTVIYNYVPNKSDILGNEIHCLLFKEVREEDLLKYDTPGMDDDLSKGNLLKKPDGLIFVGGNPVDVNVWSIKSGEKLATLEGMHSDSVTCMAIEEGFLFTGSDDTSIVMWNLSTCQHVGVLNGHKTSVQDLLFFDNGLLFSCAYDKKIHVWKYHAAEIIETLERNEEIRCLDYIKSYGILLAGTNDKDILTFDVKHLLEEKPFNLDSSSMGMPDFIYEEEKQYPGEAKDYSYSEISDYKSYHEDGKAGDEEEKEPEPKDAGEKDPNDTDFLDKQEQEDDEQLKIIL</sequence>
<feature type="repeat" description="WD" evidence="3">
    <location>
        <begin position="596"/>
        <end position="635"/>
    </location>
</feature>
<dbReference type="SUPFAM" id="SSF50978">
    <property type="entry name" value="WD40 repeat-like"/>
    <property type="match status" value="2"/>
</dbReference>
<evidence type="ECO:0000256" key="1">
    <source>
        <dbReference type="ARBA" id="ARBA00022574"/>
    </source>
</evidence>
<dbReference type="EMBL" id="CAMPGE010027866">
    <property type="protein sequence ID" value="CAI2385452.1"/>
    <property type="molecule type" value="Genomic_DNA"/>
</dbReference>
<dbReference type="InterPro" id="IPR015943">
    <property type="entry name" value="WD40/YVTN_repeat-like_dom_sf"/>
</dbReference>
<name>A0AAD1Y6D3_EUPCR</name>
<gene>
    <name evidence="5" type="ORF">ECRASSUSDP1_LOCUS27018</name>
</gene>
<evidence type="ECO:0000313" key="5">
    <source>
        <dbReference type="EMBL" id="CAI2385452.1"/>
    </source>
</evidence>
<dbReference type="PROSITE" id="PS00678">
    <property type="entry name" value="WD_REPEATS_1"/>
    <property type="match status" value="2"/>
</dbReference>
<protein>
    <submittedName>
        <fullName evidence="5">Uncharacterized protein</fullName>
    </submittedName>
</protein>
<evidence type="ECO:0000313" key="6">
    <source>
        <dbReference type="Proteomes" id="UP001295684"/>
    </source>
</evidence>
<dbReference type="Gene3D" id="2.130.10.10">
    <property type="entry name" value="YVTN repeat-like/Quinoprotein amine dehydrogenase"/>
    <property type="match status" value="3"/>
</dbReference>
<evidence type="ECO:0000256" key="3">
    <source>
        <dbReference type="PROSITE-ProRule" id="PRU00221"/>
    </source>
</evidence>
<feature type="repeat" description="WD" evidence="3">
    <location>
        <begin position="125"/>
        <end position="166"/>
    </location>
</feature>
<accession>A0AAD1Y6D3</accession>
<keyword evidence="2" id="KW-0677">Repeat</keyword>
<evidence type="ECO:0000256" key="2">
    <source>
        <dbReference type="ARBA" id="ARBA00022737"/>
    </source>
</evidence>
<dbReference type="InterPro" id="IPR036322">
    <property type="entry name" value="WD40_repeat_dom_sf"/>
</dbReference>
<dbReference type="InterPro" id="IPR019775">
    <property type="entry name" value="WD40_repeat_CS"/>
</dbReference>
<dbReference type="AlphaFoldDB" id="A0AAD1Y6D3"/>
<proteinExistence type="predicted"/>
<dbReference type="PROSITE" id="PS50082">
    <property type="entry name" value="WD_REPEATS_2"/>
    <property type="match status" value="6"/>
</dbReference>